<evidence type="ECO:0000313" key="2">
    <source>
        <dbReference type="Proteomes" id="UP000297555"/>
    </source>
</evidence>
<dbReference type="OrthoDB" id="5574006at2"/>
<dbReference type="EMBL" id="SPDQ01000010">
    <property type="protein sequence ID" value="TFH82382.1"/>
    <property type="molecule type" value="Genomic_DNA"/>
</dbReference>
<organism evidence="1 2">
    <name type="scientific">Pseudomonas kribbensis</name>
    <dbReference type="NCBI Taxonomy" id="1628086"/>
    <lineage>
        <taxon>Bacteria</taxon>
        <taxon>Pseudomonadati</taxon>
        <taxon>Pseudomonadota</taxon>
        <taxon>Gammaproteobacteria</taxon>
        <taxon>Pseudomonadales</taxon>
        <taxon>Pseudomonadaceae</taxon>
        <taxon>Pseudomonas</taxon>
    </lineage>
</organism>
<dbReference type="Proteomes" id="UP000297555">
    <property type="component" value="Unassembled WGS sequence"/>
</dbReference>
<name>A0A4Y8VP86_9PSED</name>
<comment type="caution">
    <text evidence="1">The sequence shown here is derived from an EMBL/GenBank/DDBJ whole genome shotgun (WGS) entry which is preliminary data.</text>
</comment>
<protein>
    <submittedName>
        <fullName evidence="1">Uncharacterized protein</fullName>
    </submittedName>
</protein>
<accession>A0A4Y8VP86</accession>
<dbReference type="AlphaFoldDB" id="A0A4Y8VP86"/>
<evidence type="ECO:0000313" key="1">
    <source>
        <dbReference type="EMBL" id="TFH82382.1"/>
    </source>
</evidence>
<proteinExistence type="predicted"/>
<dbReference type="RefSeq" id="WP_134825823.1">
    <property type="nucleotide sequence ID" value="NZ_SPDQ01000010.1"/>
</dbReference>
<sequence>MLLSHQLQSLASDAASLSAGTAIRCATANHRWEDAVSDERASEYSVYVGDVTTHTDWKAEHKSYLGSFVHVPLDLPRSAETFMAVNSRAHLSEQLDNTYLLRLESLGFLFDNPLISGISTNFWQRFFNSQKDLRKDTLSDSDEALRIEFMAQWNTQRTQARPLFATFLNDFGGDLAGLIKDDWPHLLRDRLGLTHWPSSSNQALPVALMCYTLDDVRQARSMATKKGAVASFTRPTVLDAEMSAAFIPAPLQPGGESYGYTLDLANHSAVPETFTPELLTFPIEYQPRHIKALGFISSEHALLEDEAIFDARNRHVQGLQKLSGCDRFGEVLA</sequence>
<reference evidence="1 2" key="1">
    <citation type="submission" date="2019-03" db="EMBL/GenBank/DDBJ databases">
        <title>Draft genome sequence of humic substances-degrading Pseudomonas kribbensis CHA-19 from forest soil.</title>
        <authorList>
            <person name="Kim D."/>
        </authorList>
    </citation>
    <scope>NUCLEOTIDE SEQUENCE [LARGE SCALE GENOMIC DNA]</scope>
    <source>
        <strain evidence="1 2">CHA-19</strain>
    </source>
</reference>
<gene>
    <name evidence="1" type="ORF">E4J90_06690</name>
</gene>